<keyword evidence="9" id="KW-0411">Iron-sulfur</keyword>
<dbReference type="AlphaFoldDB" id="Q1N0G5"/>
<dbReference type="STRING" id="207949.RED65_06112"/>
<keyword evidence="14" id="KW-1185">Reference proteome</keyword>
<dbReference type="PROSITE" id="PS00595">
    <property type="entry name" value="AA_TRANSFER_CLASS_5"/>
    <property type="match status" value="1"/>
</dbReference>
<organism evidence="13 14">
    <name type="scientific">Bermanella marisrubri</name>
    <dbReference type="NCBI Taxonomy" id="207949"/>
    <lineage>
        <taxon>Bacteria</taxon>
        <taxon>Pseudomonadati</taxon>
        <taxon>Pseudomonadota</taxon>
        <taxon>Gammaproteobacteria</taxon>
        <taxon>Oceanospirillales</taxon>
        <taxon>Oceanospirillaceae</taxon>
        <taxon>Bermanella</taxon>
    </lineage>
</organism>
<dbReference type="EC" id="2.8.1.7" evidence="3"/>
<protein>
    <recommendedName>
        <fullName evidence="3">cysteine desulfurase</fullName>
        <ecNumber evidence="3">2.8.1.7</ecNumber>
    </recommendedName>
</protein>
<dbReference type="Gene3D" id="3.90.1150.10">
    <property type="entry name" value="Aspartate Aminotransferase, domain 1"/>
    <property type="match status" value="1"/>
</dbReference>
<accession>Q1N0G5</accession>
<dbReference type="PANTHER" id="PTHR11601:SF34">
    <property type="entry name" value="CYSTEINE DESULFURASE"/>
    <property type="match status" value="1"/>
</dbReference>
<evidence type="ECO:0000313" key="14">
    <source>
        <dbReference type="Proteomes" id="UP000004263"/>
    </source>
</evidence>
<name>Q1N0G5_9GAMM</name>
<keyword evidence="5" id="KW-0001">2Fe-2S</keyword>
<keyword evidence="7" id="KW-0663">Pyridoxal phosphate</keyword>
<evidence type="ECO:0000256" key="5">
    <source>
        <dbReference type="ARBA" id="ARBA00022714"/>
    </source>
</evidence>
<dbReference type="NCBIfam" id="NF010611">
    <property type="entry name" value="PRK14012.1"/>
    <property type="match status" value="1"/>
</dbReference>
<dbReference type="GO" id="GO:0051537">
    <property type="term" value="F:2 iron, 2 sulfur cluster binding"/>
    <property type="evidence" value="ECO:0007669"/>
    <property type="project" value="UniProtKB-KW"/>
</dbReference>
<proteinExistence type="inferred from homology"/>
<gene>
    <name evidence="13" type="ORF">RED65_06112</name>
</gene>
<dbReference type="RefSeq" id="WP_007016469.1">
    <property type="nucleotide sequence ID" value="NZ_AAQH01000014.1"/>
</dbReference>
<evidence type="ECO:0000256" key="10">
    <source>
        <dbReference type="ARBA" id="ARBA00050776"/>
    </source>
</evidence>
<keyword evidence="8" id="KW-0408">Iron</keyword>
<dbReference type="OrthoDB" id="9808002at2"/>
<dbReference type="InterPro" id="IPR015422">
    <property type="entry name" value="PyrdxlP-dep_Trfase_small"/>
</dbReference>
<evidence type="ECO:0000313" key="13">
    <source>
        <dbReference type="EMBL" id="EAT11699.1"/>
    </source>
</evidence>
<comment type="similarity">
    <text evidence="2">Belongs to the class-V pyridoxal-phosphate-dependent aminotransferase family. NifS/IscS subfamily.</text>
</comment>
<evidence type="ECO:0000256" key="3">
    <source>
        <dbReference type="ARBA" id="ARBA00012239"/>
    </source>
</evidence>
<evidence type="ECO:0000256" key="6">
    <source>
        <dbReference type="ARBA" id="ARBA00022723"/>
    </source>
</evidence>
<dbReference type="SUPFAM" id="SSF53383">
    <property type="entry name" value="PLP-dependent transferases"/>
    <property type="match status" value="1"/>
</dbReference>
<dbReference type="InterPro" id="IPR000192">
    <property type="entry name" value="Aminotrans_V_dom"/>
</dbReference>
<feature type="domain" description="Aminotransferase class V" evidence="12">
    <location>
        <begin position="4"/>
        <end position="361"/>
    </location>
</feature>
<reference evidence="13 14" key="1">
    <citation type="submission" date="2006-03" db="EMBL/GenBank/DDBJ databases">
        <authorList>
            <person name="Pinhassi J."/>
            <person name="Pedros-Alio C."/>
            <person name="Ferriera S."/>
            <person name="Johnson J."/>
            <person name="Kravitz S."/>
            <person name="Halpern A."/>
            <person name="Remington K."/>
            <person name="Beeson K."/>
            <person name="Tran B."/>
            <person name="Rogers Y.-H."/>
            <person name="Friedman R."/>
            <person name="Venter J.C."/>
        </authorList>
    </citation>
    <scope>NUCLEOTIDE SEQUENCE [LARGE SCALE GENOMIC DNA]</scope>
    <source>
        <strain evidence="13 14">RED65</strain>
    </source>
</reference>
<dbReference type="Pfam" id="PF00266">
    <property type="entry name" value="Aminotran_5"/>
    <property type="match status" value="1"/>
</dbReference>
<evidence type="ECO:0000256" key="4">
    <source>
        <dbReference type="ARBA" id="ARBA00022679"/>
    </source>
</evidence>
<dbReference type="PANTHER" id="PTHR11601">
    <property type="entry name" value="CYSTEINE DESULFURYLASE FAMILY MEMBER"/>
    <property type="match status" value="1"/>
</dbReference>
<evidence type="ECO:0000256" key="2">
    <source>
        <dbReference type="ARBA" id="ARBA00006490"/>
    </source>
</evidence>
<dbReference type="InterPro" id="IPR016454">
    <property type="entry name" value="Cysteine_dSase"/>
</dbReference>
<dbReference type="InterPro" id="IPR015424">
    <property type="entry name" value="PyrdxlP-dep_Trfase"/>
</dbReference>
<keyword evidence="6" id="KW-0479">Metal-binding</keyword>
<evidence type="ECO:0000256" key="8">
    <source>
        <dbReference type="ARBA" id="ARBA00023004"/>
    </source>
</evidence>
<dbReference type="Proteomes" id="UP000004263">
    <property type="component" value="Unassembled WGS sequence"/>
</dbReference>
<evidence type="ECO:0000256" key="1">
    <source>
        <dbReference type="ARBA" id="ARBA00001933"/>
    </source>
</evidence>
<evidence type="ECO:0000256" key="9">
    <source>
        <dbReference type="ARBA" id="ARBA00023014"/>
    </source>
</evidence>
<dbReference type="EMBL" id="AAQH01000014">
    <property type="protein sequence ID" value="EAT11699.1"/>
    <property type="molecule type" value="Genomic_DNA"/>
</dbReference>
<dbReference type="Gene3D" id="3.40.640.10">
    <property type="entry name" value="Type I PLP-dependent aspartate aminotransferase-like (Major domain)"/>
    <property type="match status" value="1"/>
</dbReference>
<sequence length="378" mass="40098">MNPVYLDYAATTPVDPKVAEAMADCLTLEGNFANPASRSHRYGWMAEEAVETARGQLATVINADVREIVWTSGATEADNLAIKGVAEQHGYQGSHIITSSIEHKAVLDTCAHLEQQGVEVTYLQPTSAGVITCEQVAAALQENTILVSLMYVNNEVGSINPISQIGDVCRRANVLFHVDGAQAVGKIKVDVEKDNIDLLSLSGHKFYGPKGIGALYVKRGVKLVAQIHGGGHERGMRSGTLATHQIVGMGVAASLVDDNTKDIKQLRDQLWQGLSQLDGVSINGDEASGVPHILNVAFAGVDGESLLLSIPQVAVSSGSACNSATMAPSYVLKAIGLDDELAHASIRFSLGRFTTQQQIEQTIESVTTAVNRLKGMAA</sequence>
<dbReference type="GO" id="GO:0046872">
    <property type="term" value="F:metal ion binding"/>
    <property type="evidence" value="ECO:0007669"/>
    <property type="project" value="UniProtKB-KW"/>
</dbReference>
<dbReference type="InterPro" id="IPR015421">
    <property type="entry name" value="PyrdxlP-dep_Trfase_major"/>
</dbReference>
<evidence type="ECO:0000259" key="12">
    <source>
        <dbReference type="Pfam" id="PF00266"/>
    </source>
</evidence>
<dbReference type="InterPro" id="IPR020578">
    <property type="entry name" value="Aminotrans_V_PyrdxlP_BS"/>
</dbReference>
<dbReference type="PIRSF" id="PIRSF005572">
    <property type="entry name" value="NifS"/>
    <property type="match status" value="1"/>
</dbReference>
<keyword evidence="4" id="KW-0808">Transferase</keyword>
<evidence type="ECO:0000256" key="11">
    <source>
        <dbReference type="RuleBase" id="RU004504"/>
    </source>
</evidence>
<comment type="catalytic activity">
    <reaction evidence="10">
        <text>(sulfur carrier)-H + L-cysteine = (sulfur carrier)-SH + L-alanine</text>
        <dbReference type="Rhea" id="RHEA:43892"/>
        <dbReference type="Rhea" id="RHEA-COMP:14737"/>
        <dbReference type="Rhea" id="RHEA-COMP:14739"/>
        <dbReference type="ChEBI" id="CHEBI:29917"/>
        <dbReference type="ChEBI" id="CHEBI:35235"/>
        <dbReference type="ChEBI" id="CHEBI:57972"/>
        <dbReference type="ChEBI" id="CHEBI:64428"/>
        <dbReference type="EC" id="2.8.1.7"/>
    </reaction>
</comment>
<comment type="cofactor">
    <cofactor evidence="1 11">
        <name>pyridoxal 5'-phosphate</name>
        <dbReference type="ChEBI" id="CHEBI:597326"/>
    </cofactor>
</comment>
<dbReference type="FunFam" id="3.40.640.10:FF:000003">
    <property type="entry name" value="Cysteine desulfurase IscS"/>
    <property type="match status" value="1"/>
</dbReference>
<comment type="caution">
    <text evidence="13">The sequence shown here is derived from an EMBL/GenBank/DDBJ whole genome shotgun (WGS) entry which is preliminary data.</text>
</comment>
<dbReference type="GO" id="GO:0031071">
    <property type="term" value="F:cysteine desulfurase activity"/>
    <property type="evidence" value="ECO:0007669"/>
    <property type="project" value="UniProtKB-EC"/>
</dbReference>
<dbReference type="HOGENOM" id="CLU_003433_0_2_6"/>
<evidence type="ECO:0000256" key="7">
    <source>
        <dbReference type="ARBA" id="ARBA00022898"/>
    </source>
</evidence>